<accession>A0A2R5GE67</accession>
<comment type="caution">
    <text evidence="1">The sequence shown here is derived from an EMBL/GenBank/DDBJ whole genome shotgun (WGS) entry which is preliminary data.</text>
</comment>
<gene>
    <name evidence="1" type="ORF">FCC1311_048402</name>
</gene>
<name>A0A2R5GE67_9STRA</name>
<proteinExistence type="predicted"/>
<dbReference type="EMBL" id="BEYU01000045">
    <property type="protein sequence ID" value="GBG28619.1"/>
    <property type="molecule type" value="Genomic_DNA"/>
</dbReference>
<dbReference type="AlphaFoldDB" id="A0A2R5GE67"/>
<dbReference type="Proteomes" id="UP000241890">
    <property type="component" value="Unassembled WGS sequence"/>
</dbReference>
<evidence type="ECO:0000313" key="2">
    <source>
        <dbReference type="Proteomes" id="UP000241890"/>
    </source>
</evidence>
<organism evidence="1 2">
    <name type="scientific">Hondaea fermentalgiana</name>
    <dbReference type="NCBI Taxonomy" id="2315210"/>
    <lineage>
        <taxon>Eukaryota</taxon>
        <taxon>Sar</taxon>
        <taxon>Stramenopiles</taxon>
        <taxon>Bigyra</taxon>
        <taxon>Labyrinthulomycetes</taxon>
        <taxon>Thraustochytrida</taxon>
        <taxon>Thraustochytriidae</taxon>
        <taxon>Hondaea</taxon>
    </lineage>
</organism>
<dbReference type="InParanoid" id="A0A2R5GE67"/>
<reference evidence="1 2" key="1">
    <citation type="submission" date="2017-12" db="EMBL/GenBank/DDBJ databases">
        <title>Sequencing, de novo assembly and annotation of complete genome of a new Thraustochytrid species, strain FCC1311.</title>
        <authorList>
            <person name="Sedici K."/>
            <person name="Godart F."/>
            <person name="Aiese Cigliano R."/>
            <person name="Sanseverino W."/>
            <person name="Barakat M."/>
            <person name="Ortet P."/>
            <person name="Marechal E."/>
            <person name="Cagnac O."/>
            <person name="Amato A."/>
        </authorList>
    </citation>
    <scope>NUCLEOTIDE SEQUENCE [LARGE SCALE GENOMIC DNA]</scope>
</reference>
<keyword evidence="2" id="KW-1185">Reference proteome</keyword>
<protein>
    <submittedName>
        <fullName evidence="1">Uncharacterized protein</fullName>
    </submittedName>
</protein>
<sequence length="260" mass="30552">MPKPNEAEIEEYGDRKHDQDFDNNLFGALFDARVLSEVDEIAMNAVMASALKFFENGWSAIPERVAIGEKSQFTIEVCETMIWLCVTYTHATHGFSRDQLIFFARRFMENMEPLEKSLLIALAQKWIKFWVHVPKNGPYSFAATFPLYYGYEAKQNEKQVDAMSEILYGGRDRRWFNRRDYETVSLVQEFLKKLLPMKIFELRKKRVDADTALEKIRKSKKLAQLYNRMAEEMLDNSTNFNDLAVQLEKVKSLHDYVRKD</sequence>
<evidence type="ECO:0000313" key="1">
    <source>
        <dbReference type="EMBL" id="GBG28619.1"/>
    </source>
</evidence>